<evidence type="ECO:0000256" key="1">
    <source>
        <dbReference type="SAM" id="Phobius"/>
    </source>
</evidence>
<sequence>MLFDQQDEYLLYAYVIFNDLLIVSVQSGCLMSNLSVTAGKVNQVIMWQMSPKVYLMVFYV</sequence>
<dbReference type="Proteomes" id="UP000773469">
    <property type="component" value="Unassembled WGS sequence"/>
</dbReference>
<keyword evidence="1" id="KW-0812">Transmembrane</keyword>
<proteinExistence type="predicted"/>
<evidence type="ECO:0000313" key="3">
    <source>
        <dbReference type="Proteomes" id="UP000773469"/>
    </source>
</evidence>
<comment type="caution">
    <text evidence="2">The sequence shown here is derived from an EMBL/GenBank/DDBJ whole genome shotgun (WGS) entry which is preliminary data.</text>
</comment>
<evidence type="ECO:0000313" key="2">
    <source>
        <dbReference type="EMBL" id="GIU43407.1"/>
    </source>
</evidence>
<accession>A0ABQ4P7A9</accession>
<reference evidence="2 3" key="1">
    <citation type="submission" date="2021-05" db="EMBL/GenBank/DDBJ databases">
        <title>Molecular characterization for Shewanella algae harboring chromosomal blaOXA-55-like strains isolated from clinical and environment sample.</title>
        <authorList>
            <person name="Ohama Y."/>
            <person name="Aoki K."/>
            <person name="Harada S."/>
            <person name="Moriya K."/>
            <person name="Ishii Y."/>
            <person name="Tateda K."/>
        </authorList>
    </citation>
    <scope>NUCLEOTIDE SEQUENCE [LARGE SCALE GENOMIC DNA]</scope>
    <source>
        <strain evidence="2 3">MBTL60-118</strain>
    </source>
</reference>
<name>A0ABQ4P7A9_SHECO</name>
<gene>
    <name evidence="2" type="ORF">TUM3794_28990</name>
</gene>
<protein>
    <submittedName>
        <fullName evidence="2">Uncharacterized protein</fullName>
    </submittedName>
</protein>
<dbReference type="EMBL" id="BPEU01000022">
    <property type="protein sequence ID" value="GIU43407.1"/>
    <property type="molecule type" value="Genomic_DNA"/>
</dbReference>
<keyword evidence="1" id="KW-1133">Transmembrane helix</keyword>
<organism evidence="2 3">
    <name type="scientific">Shewanella colwelliana</name>
    <name type="common">Alteromonas colwelliana</name>
    <dbReference type="NCBI Taxonomy" id="23"/>
    <lineage>
        <taxon>Bacteria</taxon>
        <taxon>Pseudomonadati</taxon>
        <taxon>Pseudomonadota</taxon>
        <taxon>Gammaproteobacteria</taxon>
        <taxon>Alteromonadales</taxon>
        <taxon>Shewanellaceae</taxon>
        <taxon>Shewanella</taxon>
    </lineage>
</organism>
<keyword evidence="1" id="KW-0472">Membrane</keyword>
<keyword evidence="3" id="KW-1185">Reference proteome</keyword>
<feature type="transmembrane region" description="Helical" evidence="1">
    <location>
        <begin position="12"/>
        <end position="36"/>
    </location>
</feature>